<accession>A0ACB8SZF4</accession>
<evidence type="ECO:0000313" key="2">
    <source>
        <dbReference type="Proteomes" id="UP000814140"/>
    </source>
</evidence>
<evidence type="ECO:0000313" key="1">
    <source>
        <dbReference type="EMBL" id="KAI0061567.1"/>
    </source>
</evidence>
<reference evidence="1" key="2">
    <citation type="journal article" date="2022" name="New Phytol.">
        <title>Evolutionary transition to the ectomycorrhizal habit in the genomes of a hyperdiverse lineage of mushroom-forming fungi.</title>
        <authorList>
            <person name="Looney B."/>
            <person name="Miyauchi S."/>
            <person name="Morin E."/>
            <person name="Drula E."/>
            <person name="Courty P.E."/>
            <person name="Kohler A."/>
            <person name="Kuo A."/>
            <person name="LaButti K."/>
            <person name="Pangilinan J."/>
            <person name="Lipzen A."/>
            <person name="Riley R."/>
            <person name="Andreopoulos W."/>
            <person name="He G."/>
            <person name="Johnson J."/>
            <person name="Nolan M."/>
            <person name="Tritt A."/>
            <person name="Barry K.W."/>
            <person name="Grigoriev I.V."/>
            <person name="Nagy L.G."/>
            <person name="Hibbett D."/>
            <person name="Henrissat B."/>
            <person name="Matheny P.B."/>
            <person name="Labbe J."/>
            <person name="Martin F.M."/>
        </authorList>
    </citation>
    <scope>NUCLEOTIDE SEQUENCE</scope>
    <source>
        <strain evidence="1">HHB10654</strain>
    </source>
</reference>
<proteinExistence type="predicted"/>
<dbReference type="Proteomes" id="UP000814140">
    <property type="component" value="Unassembled WGS sequence"/>
</dbReference>
<reference evidence="1" key="1">
    <citation type="submission" date="2021-03" db="EMBL/GenBank/DDBJ databases">
        <authorList>
            <consortium name="DOE Joint Genome Institute"/>
            <person name="Ahrendt S."/>
            <person name="Looney B.P."/>
            <person name="Miyauchi S."/>
            <person name="Morin E."/>
            <person name="Drula E."/>
            <person name="Courty P.E."/>
            <person name="Chicoki N."/>
            <person name="Fauchery L."/>
            <person name="Kohler A."/>
            <person name="Kuo A."/>
            <person name="Labutti K."/>
            <person name="Pangilinan J."/>
            <person name="Lipzen A."/>
            <person name="Riley R."/>
            <person name="Andreopoulos W."/>
            <person name="He G."/>
            <person name="Johnson J."/>
            <person name="Barry K.W."/>
            <person name="Grigoriev I.V."/>
            <person name="Nagy L."/>
            <person name="Hibbett D."/>
            <person name="Henrissat B."/>
            <person name="Matheny P.B."/>
            <person name="Labbe J."/>
            <person name="Martin F."/>
        </authorList>
    </citation>
    <scope>NUCLEOTIDE SEQUENCE</scope>
    <source>
        <strain evidence="1">HHB10654</strain>
    </source>
</reference>
<name>A0ACB8SZF4_9AGAM</name>
<dbReference type="EMBL" id="MU277212">
    <property type="protein sequence ID" value="KAI0061567.1"/>
    <property type="molecule type" value="Genomic_DNA"/>
</dbReference>
<keyword evidence="2" id="KW-1185">Reference proteome</keyword>
<gene>
    <name evidence="1" type="ORF">BV25DRAFT_1839024</name>
</gene>
<protein>
    <submittedName>
        <fullName evidence="1">Uncharacterized protein</fullName>
    </submittedName>
</protein>
<organism evidence="1 2">
    <name type="scientific">Artomyces pyxidatus</name>
    <dbReference type="NCBI Taxonomy" id="48021"/>
    <lineage>
        <taxon>Eukaryota</taxon>
        <taxon>Fungi</taxon>
        <taxon>Dikarya</taxon>
        <taxon>Basidiomycota</taxon>
        <taxon>Agaricomycotina</taxon>
        <taxon>Agaricomycetes</taxon>
        <taxon>Russulales</taxon>
        <taxon>Auriscalpiaceae</taxon>
        <taxon>Artomyces</taxon>
    </lineage>
</organism>
<comment type="caution">
    <text evidence="1">The sequence shown here is derived from an EMBL/GenBank/DDBJ whole genome shotgun (WGS) entry which is preliminary data.</text>
</comment>
<sequence>MGIWVTGFGRARPDKGASSTRPTHPSPHPCRPPPPMSTNTTVPRVLVRLGQIWKDIEELPLFIADDETRERAQRRLGRVIQMAEELLEEYERAVVPDGTVDDMTEGVCSPSEGESVRKESGHEGKRKKKVKKVTKTKGKSGGSKGKSGGSKGKGAEKGGVGDDSEGEGSGEDGEGPPATIKTLVRRMDYARSGGSIVPVGAAEGSEVLFTHPPAISGGAMRMEFENKAARRLFQGWRVGLEWARYLRSKKVGEDQSVFADIKEEERVEREECGVERLVGWEKAVGRREARNDGERWLAGMLGRVAAIKFAVEWNGLSKAAKTSYHRESFKADVSLTAQHLRAARGGGLAWTNLLKGELSKQFCAWKKKVEKEVTWRNTLLGLYGRGSFTEFVRGLERARRAGARFDDSYAGDGRVRMEGTKDALETAALLIGGGEVRDYVGRFIENYGPKILGQVEAARGEGGGRVGGGGDGEGGDEGDDEGGDEGGDEVGSVHGSEGGCRSGSDGEPPRKRRKGYNASGSVSCGRSRQTSEELDGTGPDGLWGLAGGGRGWRGRRAMVRSTSEEDDLEVAGYLGSEAGIDQWGGSVWDSDNDDEDGAAGGGEAGGGVCKGGNGEGMESGSGGGGGQGEEETDEEEGDEESDEGGDGEDGEGDNSSMV</sequence>